<keyword evidence="3" id="KW-1185">Reference proteome</keyword>
<dbReference type="Gene3D" id="3.40.50.12230">
    <property type="match status" value="1"/>
</dbReference>
<dbReference type="EMBL" id="QRDH01000001">
    <property type="protein sequence ID" value="RDU42397.1"/>
    <property type="molecule type" value="Genomic_DNA"/>
</dbReference>
<feature type="domain" description="Formyl transferase N-terminal" evidence="1">
    <location>
        <begin position="16"/>
        <end position="142"/>
    </location>
</feature>
<evidence type="ECO:0000313" key="3">
    <source>
        <dbReference type="Proteomes" id="UP000256431"/>
    </source>
</evidence>
<organism evidence="2 3">
    <name type="scientific">Marinobacter flavimaris</name>
    <dbReference type="NCBI Taxonomy" id="262076"/>
    <lineage>
        <taxon>Bacteria</taxon>
        <taxon>Pseudomonadati</taxon>
        <taxon>Pseudomonadota</taxon>
        <taxon>Gammaproteobacteria</taxon>
        <taxon>Pseudomonadales</taxon>
        <taxon>Marinobacteraceae</taxon>
        <taxon>Marinobacter</taxon>
    </lineage>
</organism>
<gene>
    <name evidence="2" type="ORF">DXI23_01555</name>
</gene>
<reference evidence="2 3" key="1">
    <citation type="submission" date="2018-08" db="EMBL/GenBank/DDBJ databases">
        <title>Genome sequence of Marinobacter flavimaris KCTC 12185.</title>
        <authorList>
            <person name="Chun J."/>
            <person name="Kim B.-Y."/>
            <person name="Choi S.-B."/>
            <person name="Kwak M.-J."/>
        </authorList>
    </citation>
    <scope>NUCLEOTIDE SEQUENCE [LARGE SCALE GENOMIC DNA]</scope>
    <source>
        <strain evidence="2 3">KCTC 12185</strain>
    </source>
</reference>
<proteinExistence type="predicted"/>
<evidence type="ECO:0000313" key="2">
    <source>
        <dbReference type="EMBL" id="RDU42397.1"/>
    </source>
</evidence>
<dbReference type="InterPro" id="IPR002376">
    <property type="entry name" value="Formyl_transf_N"/>
</dbReference>
<dbReference type="AlphaFoldDB" id="A0A3D8H6W3"/>
<dbReference type="RefSeq" id="WP_104269971.1">
    <property type="nucleotide sequence ID" value="NZ_PSSW01000001.1"/>
</dbReference>
<protein>
    <submittedName>
        <fullName evidence="2">UDP-glucuronic acid dehydrogenase</fullName>
    </submittedName>
</protein>
<sequence length="217" mass="25454">MNITILCSDADHPVNAYLEEWIDQKRNDHTIELVRKRRELTGGDILFLVSCSEIIQAEHRSLFSHTLVLHASDLPRGRGWSPHIWEIVQGAEHITLSLLEAEDKVDSGRIWLKRSIPVEKTALWYEVNESLFQAEIELMDEAVENFRRIEPYQQNKDIAPTYYERRTPADSEIDPYRSIAEQFDLLRICDPGRYPAWFEYLGQKYKIVLEKADHEDN</sequence>
<dbReference type="Proteomes" id="UP000256431">
    <property type="component" value="Unassembled WGS sequence"/>
</dbReference>
<name>A0A3D8H6W3_9GAMM</name>
<comment type="caution">
    <text evidence="2">The sequence shown here is derived from an EMBL/GenBank/DDBJ whole genome shotgun (WGS) entry which is preliminary data.</text>
</comment>
<accession>A0A3D8H6W3</accession>
<dbReference type="Pfam" id="PF00551">
    <property type="entry name" value="Formyl_trans_N"/>
    <property type="match status" value="1"/>
</dbReference>
<dbReference type="SUPFAM" id="SSF53328">
    <property type="entry name" value="Formyltransferase"/>
    <property type="match status" value="1"/>
</dbReference>
<dbReference type="InterPro" id="IPR036477">
    <property type="entry name" value="Formyl_transf_N_sf"/>
</dbReference>
<evidence type="ECO:0000259" key="1">
    <source>
        <dbReference type="Pfam" id="PF00551"/>
    </source>
</evidence>